<dbReference type="SUPFAM" id="SSF57196">
    <property type="entry name" value="EGF/Laminin"/>
    <property type="match status" value="1"/>
</dbReference>
<evidence type="ECO:0000313" key="13">
    <source>
        <dbReference type="Proteomes" id="UP000192220"/>
    </source>
</evidence>
<dbReference type="PANTHER" id="PTHR10740:SF10">
    <property type="entry name" value="EPIGEN"/>
    <property type="match status" value="1"/>
</dbReference>
<dbReference type="STRING" id="52670.A0A2I4BHE8"/>
<evidence type="ECO:0000256" key="11">
    <source>
        <dbReference type="SAM" id="SignalP"/>
    </source>
</evidence>
<accession>A0A2I4BHE8</accession>
<keyword evidence="8" id="KW-0325">Glycoprotein</keyword>
<dbReference type="RefSeq" id="XP_013867167.1">
    <property type="nucleotide sequence ID" value="XM_014011713.1"/>
</dbReference>
<evidence type="ECO:0000313" key="14">
    <source>
        <dbReference type="RefSeq" id="XP_013867167.1"/>
    </source>
</evidence>
<dbReference type="PROSITE" id="PS00022">
    <property type="entry name" value="EGF_1"/>
    <property type="match status" value="1"/>
</dbReference>
<dbReference type="Gene3D" id="2.10.25.10">
    <property type="entry name" value="Laminin"/>
    <property type="match status" value="1"/>
</dbReference>
<dbReference type="GO" id="GO:0008284">
    <property type="term" value="P:positive regulation of cell population proliferation"/>
    <property type="evidence" value="ECO:0007669"/>
    <property type="project" value="TreeGrafter"/>
</dbReference>
<feature type="domain" description="EGF-like" evidence="12">
    <location>
        <begin position="59"/>
        <end position="101"/>
    </location>
</feature>
<dbReference type="GO" id="GO:0045840">
    <property type="term" value="P:positive regulation of mitotic nuclear division"/>
    <property type="evidence" value="ECO:0007669"/>
    <property type="project" value="TreeGrafter"/>
</dbReference>
<feature type="disulfide bond" evidence="9">
    <location>
        <begin position="91"/>
        <end position="100"/>
    </location>
</feature>
<dbReference type="Proteomes" id="UP000192220">
    <property type="component" value="Unplaced"/>
</dbReference>
<evidence type="ECO:0000256" key="1">
    <source>
        <dbReference type="ARBA" id="ARBA00004479"/>
    </source>
</evidence>
<keyword evidence="4 10" id="KW-1133">Transmembrane helix</keyword>
<organism evidence="13 14">
    <name type="scientific">Austrofundulus limnaeus</name>
    <name type="common">Annual killifish</name>
    <dbReference type="NCBI Taxonomy" id="52670"/>
    <lineage>
        <taxon>Eukaryota</taxon>
        <taxon>Metazoa</taxon>
        <taxon>Chordata</taxon>
        <taxon>Craniata</taxon>
        <taxon>Vertebrata</taxon>
        <taxon>Euteleostomi</taxon>
        <taxon>Actinopterygii</taxon>
        <taxon>Neopterygii</taxon>
        <taxon>Teleostei</taxon>
        <taxon>Neoteleostei</taxon>
        <taxon>Acanthomorphata</taxon>
        <taxon>Ovalentaria</taxon>
        <taxon>Atherinomorphae</taxon>
        <taxon>Cyprinodontiformes</taxon>
        <taxon>Rivulidae</taxon>
        <taxon>Austrofundulus</taxon>
    </lineage>
</organism>
<keyword evidence="2 9" id="KW-0245">EGF-like domain</keyword>
<feature type="transmembrane region" description="Helical" evidence="10">
    <location>
        <begin position="116"/>
        <end position="140"/>
    </location>
</feature>
<dbReference type="GO" id="GO:0016020">
    <property type="term" value="C:membrane"/>
    <property type="evidence" value="ECO:0007669"/>
    <property type="project" value="UniProtKB-SubCell"/>
</dbReference>
<dbReference type="GO" id="GO:0008083">
    <property type="term" value="F:growth factor activity"/>
    <property type="evidence" value="ECO:0007669"/>
    <property type="project" value="UniProtKB-KW"/>
</dbReference>
<dbReference type="PROSITE" id="PS50026">
    <property type="entry name" value="EGF_3"/>
    <property type="match status" value="1"/>
</dbReference>
<evidence type="ECO:0000256" key="9">
    <source>
        <dbReference type="PROSITE-ProRule" id="PRU00076"/>
    </source>
</evidence>
<dbReference type="PANTHER" id="PTHR10740">
    <property type="entry name" value="TRANSFORMING GROWTH FACTOR ALPHA"/>
    <property type="match status" value="1"/>
</dbReference>
<dbReference type="Pfam" id="PF00008">
    <property type="entry name" value="EGF"/>
    <property type="match status" value="1"/>
</dbReference>
<feature type="chain" id="PRO_5014179939" evidence="11">
    <location>
        <begin position="30"/>
        <end position="158"/>
    </location>
</feature>
<dbReference type="InParanoid" id="A0A2I4BHE8"/>
<keyword evidence="13" id="KW-1185">Reference proteome</keyword>
<dbReference type="AlphaFoldDB" id="A0A2I4BHE8"/>
<sequence length="158" mass="17547">MFTLRKTHLERTLFHTLMVLLLLTTADLAKISSTDVSPPDSNSTLSLNSSMETPKVQFLHRPCGSEHSNYCLHEGKCVYPRDSNDTPSCICKDSYQGPRCETYSSSITGALNQDQLIGIILGVIMVALFLAVLISCYVYWRYRASSSMTKLVPSESSV</sequence>
<evidence type="ECO:0000256" key="2">
    <source>
        <dbReference type="ARBA" id="ARBA00022536"/>
    </source>
</evidence>
<dbReference type="CTD" id="255324"/>
<keyword evidence="11" id="KW-0732">Signal</keyword>
<evidence type="ECO:0000256" key="4">
    <source>
        <dbReference type="ARBA" id="ARBA00022989"/>
    </source>
</evidence>
<evidence type="ECO:0000256" key="8">
    <source>
        <dbReference type="ARBA" id="ARBA00023180"/>
    </source>
</evidence>
<name>A0A2I4BHE8_AUSLI</name>
<dbReference type="InterPro" id="IPR000742">
    <property type="entry name" value="EGF"/>
</dbReference>
<feature type="signal peptide" evidence="11">
    <location>
        <begin position="1"/>
        <end position="29"/>
    </location>
</feature>
<dbReference type="GO" id="GO:0005154">
    <property type="term" value="F:epidermal growth factor receptor binding"/>
    <property type="evidence" value="ECO:0007669"/>
    <property type="project" value="TreeGrafter"/>
</dbReference>
<dbReference type="FunCoup" id="A0A2I4BHE8">
    <property type="interactions" value="1002"/>
</dbReference>
<reference evidence="14" key="1">
    <citation type="submission" date="2025-08" db="UniProtKB">
        <authorList>
            <consortium name="RefSeq"/>
        </authorList>
    </citation>
    <scope>IDENTIFICATION</scope>
    <source>
        <strain evidence="14">Quisiro</strain>
        <tissue evidence="14">Liver</tissue>
    </source>
</reference>
<evidence type="ECO:0000256" key="7">
    <source>
        <dbReference type="ARBA" id="ARBA00023157"/>
    </source>
</evidence>
<keyword evidence="3 10" id="KW-0812">Transmembrane</keyword>
<protein>
    <submittedName>
        <fullName evidence="14">Pro-neuregulin-4, membrane-bound isoform</fullName>
    </submittedName>
</protein>
<keyword evidence="6 10" id="KW-0472">Membrane</keyword>
<evidence type="ECO:0000259" key="12">
    <source>
        <dbReference type="PROSITE" id="PS50026"/>
    </source>
</evidence>
<dbReference type="GO" id="GO:0005615">
    <property type="term" value="C:extracellular space"/>
    <property type="evidence" value="ECO:0007669"/>
    <property type="project" value="TreeGrafter"/>
</dbReference>
<evidence type="ECO:0000256" key="3">
    <source>
        <dbReference type="ARBA" id="ARBA00022692"/>
    </source>
</evidence>
<dbReference type="KEGG" id="alim:106519868"/>
<keyword evidence="5" id="KW-0339">Growth factor</keyword>
<evidence type="ECO:0000256" key="10">
    <source>
        <dbReference type="SAM" id="Phobius"/>
    </source>
</evidence>
<gene>
    <name evidence="14" type="primary">epgn</name>
</gene>
<keyword evidence="7 9" id="KW-1015">Disulfide bond</keyword>
<comment type="subcellular location">
    <subcellularLocation>
        <location evidence="1">Membrane</location>
        <topology evidence="1">Single-pass type I membrane protein</topology>
    </subcellularLocation>
</comment>
<dbReference type="OrthoDB" id="9411915at2759"/>
<evidence type="ECO:0000256" key="6">
    <source>
        <dbReference type="ARBA" id="ARBA00023136"/>
    </source>
</evidence>
<dbReference type="GO" id="GO:0007173">
    <property type="term" value="P:epidermal growth factor receptor signaling pathway"/>
    <property type="evidence" value="ECO:0007669"/>
    <property type="project" value="TreeGrafter"/>
</dbReference>
<evidence type="ECO:0000256" key="5">
    <source>
        <dbReference type="ARBA" id="ARBA00023030"/>
    </source>
</evidence>
<comment type="caution">
    <text evidence="9">Lacks conserved residue(s) required for the propagation of feature annotation.</text>
</comment>
<proteinExistence type="predicted"/>